<dbReference type="EMBL" id="MTYH01000051">
    <property type="protein sequence ID" value="PNP42314.1"/>
    <property type="molecule type" value="Genomic_DNA"/>
</dbReference>
<dbReference type="Proteomes" id="UP000236546">
    <property type="component" value="Unassembled WGS sequence"/>
</dbReference>
<organism evidence="1 2">
    <name type="scientific">Trichoderma gamsii</name>
    <dbReference type="NCBI Taxonomy" id="398673"/>
    <lineage>
        <taxon>Eukaryota</taxon>
        <taxon>Fungi</taxon>
        <taxon>Dikarya</taxon>
        <taxon>Ascomycota</taxon>
        <taxon>Pezizomycotina</taxon>
        <taxon>Sordariomycetes</taxon>
        <taxon>Hypocreomycetidae</taxon>
        <taxon>Hypocreales</taxon>
        <taxon>Hypocreaceae</taxon>
        <taxon>Trichoderma</taxon>
    </lineage>
</organism>
<proteinExistence type="predicted"/>
<protein>
    <submittedName>
        <fullName evidence="1">Uncharacterized protein</fullName>
    </submittedName>
</protein>
<comment type="caution">
    <text evidence="1">The sequence shown here is derived from an EMBL/GenBank/DDBJ whole genome shotgun (WGS) entry which is preliminary data.</text>
</comment>
<evidence type="ECO:0000313" key="2">
    <source>
        <dbReference type="Proteomes" id="UP000236546"/>
    </source>
</evidence>
<evidence type="ECO:0000313" key="1">
    <source>
        <dbReference type="EMBL" id="PNP42314.1"/>
    </source>
</evidence>
<dbReference type="OrthoDB" id="4802432at2759"/>
<name>A0A2K0T9W2_9HYPO</name>
<accession>A0A2K0T9W2</accession>
<reference evidence="1 2" key="1">
    <citation type="submission" date="2017-02" db="EMBL/GenBank/DDBJ databases">
        <title>Genomes of Trichoderma spp. with biocontrol activity.</title>
        <authorList>
            <person name="Gardiner D."/>
            <person name="Kazan K."/>
            <person name="Vos C."/>
            <person name="Harvey P."/>
        </authorList>
    </citation>
    <scope>NUCLEOTIDE SEQUENCE [LARGE SCALE GENOMIC DNA]</scope>
    <source>
        <strain evidence="1 2">A5MH</strain>
    </source>
</reference>
<gene>
    <name evidence="1" type="ORF">TGAMA5MH_05996</name>
</gene>
<dbReference type="AlphaFoldDB" id="A0A2K0T9W2"/>
<sequence length="219" mass="26160">MVHRNRALVRYIWLCLELEEYDCAKCAAAGRLTEDEMVEMYAINDTTNGPITAAFDNLFSVLSKWDPNGNLTLDISVYSHSDSKYWVKNLTFIPDTPSATICRIFHAIIDEAPFDSEQLELQWWDQLPLVPVVTKLFLRQQSRGRWRPDAFAHIFSRFPRLEELHYKSWREWDSMKRDTDRRSQYLFKSIQRFNLNLKRLAIFENFDQHYSAFQQRFMD</sequence>